<name>A0A0F9DP86_9ZZZZ</name>
<evidence type="ECO:0000313" key="2">
    <source>
        <dbReference type="EMBL" id="KKL63598.1"/>
    </source>
</evidence>
<organism evidence="2">
    <name type="scientific">marine sediment metagenome</name>
    <dbReference type="NCBI Taxonomy" id="412755"/>
    <lineage>
        <taxon>unclassified sequences</taxon>
        <taxon>metagenomes</taxon>
        <taxon>ecological metagenomes</taxon>
    </lineage>
</organism>
<sequence>MNWIGDFGWIAWWTWALNNYSHFFLLAAGTIGLPIGLRATRGNKVGQIMVIGFGFMVLVAGLVMWLLKLL</sequence>
<feature type="transmembrane region" description="Helical" evidence="1">
    <location>
        <begin position="49"/>
        <end position="67"/>
    </location>
</feature>
<comment type="caution">
    <text evidence="2">The sequence shown here is derived from an EMBL/GenBank/DDBJ whole genome shotgun (WGS) entry which is preliminary data.</text>
</comment>
<keyword evidence="1" id="KW-0472">Membrane</keyword>
<accession>A0A0F9DP86</accession>
<evidence type="ECO:0000256" key="1">
    <source>
        <dbReference type="SAM" id="Phobius"/>
    </source>
</evidence>
<protein>
    <submittedName>
        <fullName evidence="2">Uncharacterized protein</fullName>
    </submittedName>
</protein>
<feature type="transmembrane region" description="Helical" evidence="1">
    <location>
        <begin position="20"/>
        <end position="37"/>
    </location>
</feature>
<proteinExistence type="predicted"/>
<dbReference type="AlphaFoldDB" id="A0A0F9DP86"/>
<reference evidence="2" key="1">
    <citation type="journal article" date="2015" name="Nature">
        <title>Complex archaea that bridge the gap between prokaryotes and eukaryotes.</title>
        <authorList>
            <person name="Spang A."/>
            <person name="Saw J.H."/>
            <person name="Jorgensen S.L."/>
            <person name="Zaremba-Niedzwiedzka K."/>
            <person name="Martijn J."/>
            <person name="Lind A.E."/>
            <person name="van Eijk R."/>
            <person name="Schleper C."/>
            <person name="Guy L."/>
            <person name="Ettema T.J."/>
        </authorList>
    </citation>
    <scope>NUCLEOTIDE SEQUENCE</scope>
</reference>
<gene>
    <name evidence="2" type="ORF">LCGC14_2173500</name>
</gene>
<dbReference type="EMBL" id="LAZR01028111">
    <property type="protein sequence ID" value="KKL63598.1"/>
    <property type="molecule type" value="Genomic_DNA"/>
</dbReference>
<keyword evidence="1" id="KW-1133">Transmembrane helix</keyword>
<keyword evidence="1" id="KW-0812">Transmembrane</keyword>